<dbReference type="AlphaFoldDB" id="A0A1I6YH32"/>
<dbReference type="Proteomes" id="UP000236454">
    <property type="component" value="Unassembled WGS sequence"/>
</dbReference>
<keyword evidence="2" id="KW-1185">Reference proteome</keyword>
<evidence type="ECO:0000313" key="1">
    <source>
        <dbReference type="EMBL" id="SFT49849.1"/>
    </source>
</evidence>
<accession>A0A1I6YH32</accession>
<evidence type="ECO:0000313" key="2">
    <source>
        <dbReference type="Proteomes" id="UP000236454"/>
    </source>
</evidence>
<name>A0A1I6YH32_9FLAO</name>
<protein>
    <submittedName>
        <fullName evidence="1">Uncharacterized protein</fullName>
    </submittedName>
</protein>
<gene>
    <name evidence="1" type="ORF">SAMN05216474_0900</name>
</gene>
<reference evidence="1 2" key="1">
    <citation type="submission" date="2016-10" db="EMBL/GenBank/DDBJ databases">
        <authorList>
            <person name="de Groot N.N."/>
        </authorList>
    </citation>
    <scope>NUCLEOTIDE SEQUENCE [LARGE SCALE GENOMIC DNA]</scope>
    <source>
        <strain evidence="1 2">CGMCC 1.7005</strain>
    </source>
</reference>
<dbReference type="EMBL" id="FPAS01000001">
    <property type="protein sequence ID" value="SFT49849.1"/>
    <property type="molecule type" value="Genomic_DNA"/>
</dbReference>
<sequence>MTFLNITKLSLVLLLFTSCARNNGSEVELLTEKIVEYFQGKGIENVFESKRAFVFFSGEKSCVKCTESLIVEMNPYLDSTDVVFMVSGRGAVMDITSFVEKERENVYLDPYYKFSKAVGENSSGYILFEDGVADTVVHVNVKDLVTQIQLLKRHIEN</sequence>
<dbReference type="STRING" id="477690.SAMN05216474_0900"/>
<proteinExistence type="predicted"/>
<organism evidence="1 2">
    <name type="scientific">Lishizhenia tianjinensis</name>
    <dbReference type="NCBI Taxonomy" id="477690"/>
    <lineage>
        <taxon>Bacteria</taxon>
        <taxon>Pseudomonadati</taxon>
        <taxon>Bacteroidota</taxon>
        <taxon>Flavobacteriia</taxon>
        <taxon>Flavobacteriales</taxon>
        <taxon>Crocinitomicaceae</taxon>
        <taxon>Lishizhenia</taxon>
    </lineage>
</organism>